<dbReference type="VEuPathDB" id="MicrosporidiaDB:CWI39_2897p0010"/>
<evidence type="ECO:0000313" key="2">
    <source>
        <dbReference type="Proteomes" id="UP000293045"/>
    </source>
</evidence>
<name>A0A4Q9KS23_9MICR</name>
<protein>
    <submittedName>
        <fullName evidence="1">Uncharacterized protein</fullName>
    </submittedName>
</protein>
<organism evidence="1 2">
    <name type="scientific">Hamiltosporidium magnivora</name>
    <dbReference type="NCBI Taxonomy" id="148818"/>
    <lineage>
        <taxon>Eukaryota</taxon>
        <taxon>Fungi</taxon>
        <taxon>Fungi incertae sedis</taxon>
        <taxon>Microsporidia</taxon>
        <taxon>Dubosqiidae</taxon>
        <taxon>Hamiltosporidium</taxon>
    </lineage>
</organism>
<reference evidence="1 2" key="1">
    <citation type="submission" date="2017-12" db="EMBL/GenBank/DDBJ databases">
        <authorList>
            <person name="Pombert J.-F."/>
            <person name="Haag K.L."/>
            <person name="Ebert D."/>
        </authorList>
    </citation>
    <scope>NUCLEOTIDE SEQUENCE [LARGE SCALE GENOMIC DNA]</scope>
    <source>
        <strain evidence="1">IL-BN-2</strain>
    </source>
</reference>
<dbReference type="EMBL" id="PIXR01002897">
    <property type="protein sequence ID" value="TBT97518.1"/>
    <property type="molecule type" value="Genomic_DNA"/>
</dbReference>
<sequence>MKILKLIYATKKLETDLLKITCLHDIEMVVKEKLVDKFRTERARNVYLQIKLIIIFDLPIVKGIPNGETYIHRVSHPENFEGLSLW</sequence>
<dbReference type="Proteomes" id="UP000293045">
    <property type="component" value="Unassembled WGS sequence"/>
</dbReference>
<comment type="caution">
    <text evidence="1">The sequence shown here is derived from an EMBL/GenBank/DDBJ whole genome shotgun (WGS) entry which is preliminary data.</text>
</comment>
<dbReference type="AlphaFoldDB" id="A0A4Q9KS23"/>
<proteinExistence type="predicted"/>
<gene>
    <name evidence="1" type="ORF">CWI39_2897p0010</name>
</gene>
<accession>A0A4Q9KS23</accession>
<evidence type="ECO:0000313" key="1">
    <source>
        <dbReference type="EMBL" id="TBT97518.1"/>
    </source>
</evidence>